<protein>
    <submittedName>
        <fullName evidence="2">Uncharacterized protein</fullName>
    </submittedName>
</protein>
<accession>A0A8S0ZFT1</accession>
<dbReference type="InterPro" id="IPR002001">
    <property type="entry name" value="GPCR_2_diuretic_rcpt"/>
</dbReference>
<reference evidence="2 3" key="1">
    <citation type="submission" date="2020-04" db="EMBL/GenBank/DDBJ databases">
        <authorList>
            <person name="Wallbank WR R."/>
            <person name="Pardo Diaz C."/>
            <person name="Kozak K."/>
            <person name="Martin S."/>
            <person name="Jiggins C."/>
            <person name="Moest M."/>
            <person name="Warren A I."/>
            <person name="Byers J.R.P. K."/>
            <person name="Montejo-Kovacevich G."/>
            <person name="Yen C E."/>
        </authorList>
    </citation>
    <scope>NUCLEOTIDE SEQUENCE [LARGE SCALE GENOMIC DNA]</scope>
</reference>
<dbReference type="AlphaFoldDB" id="A0A8S0ZFT1"/>
<comment type="caution">
    <text evidence="2">The sequence shown here is derived from an EMBL/GenBank/DDBJ whole genome shotgun (WGS) entry which is preliminary data.</text>
</comment>
<keyword evidence="3" id="KW-1185">Reference proteome</keyword>
<dbReference type="GO" id="GO:0008036">
    <property type="term" value="F:diuretic hormone receptor activity"/>
    <property type="evidence" value="ECO:0007669"/>
    <property type="project" value="InterPro"/>
</dbReference>
<evidence type="ECO:0000313" key="2">
    <source>
        <dbReference type="EMBL" id="CAB3231621.1"/>
    </source>
</evidence>
<dbReference type="PRINTS" id="PR01127">
    <property type="entry name" value="DIUHORMONER"/>
</dbReference>
<name>A0A8S0ZFT1_ARCPL</name>
<feature type="compositionally biased region" description="Basic and acidic residues" evidence="1">
    <location>
        <begin position="91"/>
        <end position="104"/>
    </location>
</feature>
<dbReference type="Proteomes" id="UP000494106">
    <property type="component" value="Unassembled WGS sequence"/>
</dbReference>
<gene>
    <name evidence="2" type="ORF">APLA_LOCUS4493</name>
</gene>
<evidence type="ECO:0000256" key="1">
    <source>
        <dbReference type="SAM" id="MobiDB-lite"/>
    </source>
</evidence>
<sequence length="104" mass="12247">LDISANIAVLMSSRHYLLLHATVIKIKPWLMEITKANVFNKFFKEGFTVALFYCFMNTEVRHAIRYHVQRWKTGRTIGRGRRRGASYSKDWSPRSRTESIRLTV</sequence>
<feature type="region of interest" description="Disordered" evidence="1">
    <location>
        <begin position="80"/>
        <end position="104"/>
    </location>
</feature>
<dbReference type="EMBL" id="CADEBC010000473">
    <property type="protein sequence ID" value="CAB3231621.1"/>
    <property type="molecule type" value="Genomic_DNA"/>
</dbReference>
<dbReference type="OrthoDB" id="6022368at2759"/>
<organism evidence="2 3">
    <name type="scientific">Arctia plantaginis</name>
    <name type="common">Wood tiger moth</name>
    <name type="synonym">Phalaena plantaginis</name>
    <dbReference type="NCBI Taxonomy" id="874455"/>
    <lineage>
        <taxon>Eukaryota</taxon>
        <taxon>Metazoa</taxon>
        <taxon>Ecdysozoa</taxon>
        <taxon>Arthropoda</taxon>
        <taxon>Hexapoda</taxon>
        <taxon>Insecta</taxon>
        <taxon>Pterygota</taxon>
        <taxon>Neoptera</taxon>
        <taxon>Endopterygota</taxon>
        <taxon>Lepidoptera</taxon>
        <taxon>Glossata</taxon>
        <taxon>Ditrysia</taxon>
        <taxon>Noctuoidea</taxon>
        <taxon>Erebidae</taxon>
        <taxon>Arctiinae</taxon>
        <taxon>Arctia</taxon>
    </lineage>
</organism>
<dbReference type="GO" id="GO:0016020">
    <property type="term" value="C:membrane"/>
    <property type="evidence" value="ECO:0007669"/>
    <property type="project" value="InterPro"/>
</dbReference>
<evidence type="ECO:0000313" key="3">
    <source>
        <dbReference type="Proteomes" id="UP000494106"/>
    </source>
</evidence>
<dbReference type="Gene3D" id="1.20.1070.10">
    <property type="entry name" value="Rhodopsin 7-helix transmembrane proteins"/>
    <property type="match status" value="1"/>
</dbReference>
<feature type="non-terminal residue" evidence="2">
    <location>
        <position position="1"/>
    </location>
</feature>
<proteinExistence type="predicted"/>